<protein>
    <submittedName>
        <fullName evidence="3">Non-heme ferritin-like protein</fullName>
    </submittedName>
</protein>
<dbReference type="NCBIfam" id="NF011597">
    <property type="entry name" value="PRK15022.1"/>
    <property type="match status" value="1"/>
</dbReference>
<evidence type="ECO:0000313" key="3">
    <source>
        <dbReference type="EMBL" id="MEL0553619.1"/>
    </source>
</evidence>
<dbReference type="PROSITE" id="PS50905">
    <property type="entry name" value="FERRITIN_LIKE"/>
    <property type="match status" value="1"/>
</dbReference>
<dbReference type="CDD" id="cd01055">
    <property type="entry name" value="Nonheme_Ferritin"/>
    <property type="match status" value="1"/>
</dbReference>
<dbReference type="InterPro" id="IPR012347">
    <property type="entry name" value="Ferritin-like"/>
</dbReference>
<accession>A0ABU9FDT9</accession>
<comment type="similarity">
    <text evidence="1">Belongs to the ferritin family. Prokaryotic subfamily.</text>
</comment>
<dbReference type="InterPro" id="IPR041719">
    <property type="entry name" value="Ferritin_prok"/>
</dbReference>
<dbReference type="InterPro" id="IPR009078">
    <property type="entry name" value="Ferritin-like_SF"/>
</dbReference>
<evidence type="ECO:0000259" key="2">
    <source>
        <dbReference type="PROSITE" id="PS50905"/>
    </source>
</evidence>
<evidence type="ECO:0000256" key="1">
    <source>
        <dbReference type="ARBA" id="ARBA00006950"/>
    </source>
</evidence>
<name>A0ABU9FDT9_9ENTR</name>
<evidence type="ECO:0000313" key="4">
    <source>
        <dbReference type="Proteomes" id="UP001312893"/>
    </source>
</evidence>
<dbReference type="Gene3D" id="1.20.1260.10">
    <property type="match status" value="1"/>
</dbReference>
<reference evidence="3 4" key="1">
    <citation type="submission" date="2024-04" db="EMBL/GenBank/DDBJ databases">
        <title>Two novel Raoultella species associated with bleeding cankers of broadleaf hosts, Raoultella scottia sp. nov. and Raoultella lignicola sp. nov.</title>
        <authorList>
            <person name="Brady C.L."/>
        </authorList>
    </citation>
    <scope>NUCLEOTIDE SEQUENCE [LARGE SCALE GENOMIC DNA]</scope>
    <source>
        <strain evidence="3 4">TW_WC1a.1</strain>
    </source>
</reference>
<dbReference type="SUPFAM" id="SSF47240">
    <property type="entry name" value="Ferritin-like"/>
    <property type="match status" value="1"/>
</dbReference>
<dbReference type="InterPro" id="IPR008331">
    <property type="entry name" value="Ferritin_DPS_dom"/>
</dbReference>
<keyword evidence="4" id="KW-1185">Reference proteome</keyword>
<organism evidence="3 4">
    <name type="scientific">Raoultella lignicola</name>
    <dbReference type="NCBI Taxonomy" id="3040939"/>
    <lineage>
        <taxon>Bacteria</taxon>
        <taxon>Pseudomonadati</taxon>
        <taxon>Pseudomonadota</taxon>
        <taxon>Gammaproteobacteria</taxon>
        <taxon>Enterobacterales</taxon>
        <taxon>Enterobacteriaceae</taxon>
        <taxon>Klebsiella/Raoultella group</taxon>
        <taxon>Raoultella</taxon>
    </lineage>
</organism>
<gene>
    <name evidence="3" type="ORF">QFI96_018145</name>
</gene>
<sequence>MVVPGMAQKLNHQMNLEFHASNLYLHLSEWCEQQRLSGTATFLRSRAQSRVTQMMRVFDFMKTGGSWPIVKSKNCYRHDCASLEELFTATLADHQQRSSTLSGLAEEAKAHSDDTTWRFLTQLEKEQRQDGILLQSVLEKVRHADKAGLCMQQTDRQLLSLVTPRPN</sequence>
<dbReference type="InterPro" id="IPR009040">
    <property type="entry name" value="Ferritin-like_diiron"/>
</dbReference>
<dbReference type="EMBL" id="JARXNK020000105">
    <property type="protein sequence ID" value="MEL0553619.1"/>
    <property type="molecule type" value="Genomic_DNA"/>
</dbReference>
<feature type="domain" description="Ferritin-like diiron" evidence="2">
    <location>
        <begin position="1"/>
        <end position="145"/>
    </location>
</feature>
<dbReference type="Proteomes" id="UP001312893">
    <property type="component" value="Unassembled WGS sequence"/>
</dbReference>
<dbReference type="Pfam" id="PF00210">
    <property type="entry name" value="Ferritin"/>
    <property type="match status" value="1"/>
</dbReference>
<comment type="caution">
    <text evidence="3">The sequence shown here is derived from an EMBL/GenBank/DDBJ whole genome shotgun (WGS) entry which is preliminary data.</text>
</comment>
<dbReference type="RefSeq" id="WP_123755507.1">
    <property type="nucleotide sequence ID" value="NZ_JARXNK020000105.1"/>
</dbReference>
<proteinExistence type="inferred from homology"/>